<dbReference type="Gene3D" id="3.30.200.20">
    <property type="entry name" value="Phosphorylase Kinase, domain 1"/>
    <property type="match status" value="1"/>
</dbReference>
<dbReference type="InterPro" id="IPR013328">
    <property type="entry name" value="6PGD_dom2"/>
</dbReference>
<dbReference type="InterPro" id="IPR046959">
    <property type="entry name" value="PRK1-6/SRF4-like"/>
</dbReference>
<feature type="transmembrane region" description="Helical" evidence="5">
    <location>
        <begin position="846"/>
        <end position="869"/>
    </location>
</feature>
<comment type="caution">
    <text evidence="7">The sequence shown here is derived from an EMBL/GenBank/DDBJ whole genome shotgun (WGS) entry which is preliminary data.</text>
</comment>
<dbReference type="Gene3D" id="3.40.50.720">
    <property type="entry name" value="NAD(P)-binding Rossmann-like Domain"/>
    <property type="match status" value="1"/>
</dbReference>
<dbReference type="InterPro" id="IPR032675">
    <property type="entry name" value="LRR_dom_sf"/>
</dbReference>
<dbReference type="InterPro" id="IPR008927">
    <property type="entry name" value="6-PGluconate_DH-like_C_sf"/>
</dbReference>
<dbReference type="SUPFAM" id="SSF56112">
    <property type="entry name" value="Protein kinase-like (PK-like)"/>
    <property type="match status" value="1"/>
</dbReference>
<keyword evidence="5" id="KW-0472">Membrane</keyword>
<feature type="domain" description="Protein kinase" evidence="6">
    <location>
        <begin position="893"/>
        <end position="1184"/>
    </location>
</feature>
<dbReference type="InterPro" id="IPR008271">
    <property type="entry name" value="Ser/Thr_kinase_AS"/>
</dbReference>
<evidence type="ECO:0000256" key="3">
    <source>
        <dbReference type="ARBA" id="ARBA00008684"/>
    </source>
</evidence>
<reference evidence="7" key="1">
    <citation type="submission" date="2020-11" db="EMBL/GenBank/DDBJ databases">
        <title>Chlorella ohadii genome sequencing and assembly.</title>
        <authorList>
            <person name="Murik O."/>
            <person name="Treves H."/>
            <person name="Kedem I."/>
            <person name="Shotland Y."/>
            <person name="Kaplan A."/>
        </authorList>
    </citation>
    <scope>NUCLEOTIDE SEQUENCE</scope>
    <source>
        <strain evidence="7">1</strain>
    </source>
</reference>
<dbReference type="Gene3D" id="3.80.10.10">
    <property type="entry name" value="Ribonuclease Inhibitor"/>
    <property type="match status" value="1"/>
</dbReference>
<protein>
    <recommendedName>
        <fullName evidence="6">Protein kinase domain-containing protein</fullName>
    </recommendedName>
</protein>
<dbReference type="InterPro" id="IPR011009">
    <property type="entry name" value="Kinase-like_dom_sf"/>
</dbReference>
<dbReference type="SMART" id="SM00220">
    <property type="entry name" value="S_TKc"/>
    <property type="match status" value="1"/>
</dbReference>
<dbReference type="Gene3D" id="1.10.510.10">
    <property type="entry name" value="Transferase(Phosphotransferase) domain 1"/>
    <property type="match status" value="1"/>
</dbReference>
<dbReference type="SUPFAM" id="SSF52058">
    <property type="entry name" value="L domain-like"/>
    <property type="match status" value="1"/>
</dbReference>
<dbReference type="PROSITE" id="PS50011">
    <property type="entry name" value="PROTEIN_KINASE_DOM"/>
    <property type="match status" value="1"/>
</dbReference>
<sequence>MTVLETSPFEQSSPSALPAGADAVRKMRVAVVGGGNGAKTVAAMAGQWVSKVDLYFSPKYAERAEALAAAIERNGGYIVHTKVDDKGQPNAAIKSPVNVTTDVSCVTAADVVIVSLPAPAREAAVMEIGPHLKSQLVVFLPGSSGGMDLWLLRAALGDRAESCFASGLTYAASKTLPWACRERALGEMHARGVKARVDTVVFPSTAANRFTATGLLSVLHAHPAAPTTFFASEHWLEATHIPYSYCGCSLLHPGILYGYWRDWDGTPLDQAPLFYHDITPLAAETLEGIWGELRATNEALASALGLQEPPSRLQRIISAVMERYAAVVEDASTVLSVFQTNGAYHGFTHALVPNFLTRYLQEDLPHGLVCFKGVAEILKVPTPTMDKVLLWGQEKIGKSYLVDGRLVGPDVADSGAPQRWGIRRPADLLVFVPSDVAVTNLDALASAVSNMETLASGCLGGASDALLQQLGSLALPSLAEEPEEGQEGSTAGSAGSASAGASAAAALTASSKRALLARRASQRLSQRLLAHGSQSFRLPAHMAAMAANRTAWPACVALALASLLLTLPAGGRAAPAAYASDAEALLALKASFDNGDEVLTTWQAGTDACAWQGISCNTQRAVIILELVGLGLVGTAPQPDGWPLPSSLQELYISEMPNVTGPIPPGWRLPDTLTVLYAFGLPLGGSISPEWILPDSMKFLNLGRCNLSGPLPDQWALPANITGIMLGYNNLTGTIPSSFTTLPSLQTLDVGQNQLTGSIPAAMEFGQFELIGLNVAYNNLSGTVPSWPLYPRAQLSIQPGNPGLCGQVPSAPIVLASSKNNQQVTRVTELPPCPGEQTSSSSNTGAIVGGVVGGVAALTLALVGAAWYVRRRRRRKQQPTSSELEAGLKDSKFVVATQNGSAASTTLLPFNPFAVGPKLRQSVSASASQLGSGRTLSISAAASLLAADTGSGGSAPADTQELVAKLEALKMQPPAWFIDPDRIVMEQGPDGKLVLLGRGSYGDVNAFLKEASMMQRLADSPQVVRLHGACVVGQQLVVAMELMEVGGNVMHRDLKSKNVLLGREWRAKLADVGTAALHSATFLSGAHAVRMLSAGNSMFAGTLAWAAPELLLAAHCTNKIDIYSLGVVLWELATREVPRRGFVQPPPPSDDCPEGLCELIGDCLQQNPALRPTAQQALERLQAL</sequence>
<keyword evidence="4" id="KW-0433">Leucine-rich repeat</keyword>
<dbReference type="AlphaFoldDB" id="A0AAD5DF31"/>
<dbReference type="SUPFAM" id="SSF51735">
    <property type="entry name" value="NAD(P)-binding Rossmann-fold domains"/>
    <property type="match status" value="1"/>
</dbReference>
<gene>
    <name evidence="7" type="ORF">COHA_009674</name>
</gene>
<dbReference type="PROSITE" id="PS00108">
    <property type="entry name" value="PROTEIN_KINASE_ST"/>
    <property type="match status" value="1"/>
</dbReference>
<evidence type="ECO:0000259" key="6">
    <source>
        <dbReference type="PROSITE" id="PS50011"/>
    </source>
</evidence>
<dbReference type="Gene3D" id="1.20.5.510">
    <property type="entry name" value="Single helix bin"/>
    <property type="match status" value="1"/>
</dbReference>
<evidence type="ECO:0000256" key="4">
    <source>
        <dbReference type="ARBA" id="ARBA00022614"/>
    </source>
</evidence>
<keyword evidence="5" id="KW-0812">Transmembrane</keyword>
<evidence type="ECO:0000313" key="8">
    <source>
        <dbReference type="Proteomes" id="UP001205105"/>
    </source>
</evidence>
<dbReference type="InterPro" id="IPR036291">
    <property type="entry name" value="NAD(P)-bd_dom_sf"/>
</dbReference>
<keyword evidence="8" id="KW-1185">Reference proteome</keyword>
<organism evidence="7 8">
    <name type="scientific">Chlorella ohadii</name>
    <dbReference type="NCBI Taxonomy" id="2649997"/>
    <lineage>
        <taxon>Eukaryota</taxon>
        <taxon>Viridiplantae</taxon>
        <taxon>Chlorophyta</taxon>
        <taxon>core chlorophytes</taxon>
        <taxon>Trebouxiophyceae</taxon>
        <taxon>Chlorellales</taxon>
        <taxon>Chlorellaceae</taxon>
        <taxon>Chlorella clade</taxon>
        <taxon>Chlorella</taxon>
    </lineage>
</organism>
<dbReference type="GO" id="GO:0005524">
    <property type="term" value="F:ATP binding"/>
    <property type="evidence" value="ECO:0007669"/>
    <property type="project" value="InterPro"/>
</dbReference>
<dbReference type="Proteomes" id="UP001205105">
    <property type="component" value="Unassembled WGS sequence"/>
</dbReference>
<evidence type="ECO:0000313" key="7">
    <source>
        <dbReference type="EMBL" id="KAI7836457.1"/>
    </source>
</evidence>
<dbReference type="InterPro" id="IPR003421">
    <property type="entry name" value="Opine_DH"/>
</dbReference>
<dbReference type="EMBL" id="JADXDR010000186">
    <property type="protein sequence ID" value="KAI7836457.1"/>
    <property type="molecule type" value="Genomic_DNA"/>
</dbReference>
<comment type="subcellular location">
    <subcellularLocation>
        <location evidence="2">Cytoplasm</location>
        <location evidence="2">Cytoskeleton</location>
        <location evidence="2">Cilium axoneme</location>
    </subcellularLocation>
    <subcellularLocation>
        <location evidence="1">Membrane</location>
    </subcellularLocation>
</comment>
<dbReference type="InterPro" id="IPR013210">
    <property type="entry name" value="LRR_N_plant-typ"/>
</dbReference>
<dbReference type="GO" id="GO:0016491">
    <property type="term" value="F:oxidoreductase activity"/>
    <property type="evidence" value="ECO:0007669"/>
    <property type="project" value="InterPro"/>
</dbReference>
<dbReference type="SUPFAM" id="SSF48179">
    <property type="entry name" value="6-phosphogluconate dehydrogenase C-terminal domain-like"/>
    <property type="match status" value="1"/>
</dbReference>
<dbReference type="PANTHER" id="PTHR48007">
    <property type="entry name" value="LEUCINE-RICH REPEAT RECEPTOR-LIKE PROTEIN KINASE PXC1"/>
    <property type="match status" value="1"/>
</dbReference>
<dbReference type="Pfam" id="PF00069">
    <property type="entry name" value="Pkinase"/>
    <property type="match status" value="1"/>
</dbReference>
<dbReference type="PANTHER" id="PTHR48007:SF4">
    <property type="entry name" value="LEUCINE-RICH REPEAT RECEPTOR-LIKE PROTEIN KINASE PXC1"/>
    <property type="match status" value="1"/>
</dbReference>
<evidence type="ECO:0000256" key="1">
    <source>
        <dbReference type="ARBA" id="ARBA00004370"/>
    </source>
</evidence>
<dbReference type="Pfam" id="PF08263">
    <property type="entry name" value="LRRNT_2"/>
    <property type="match status" value="1"/>
</dbReference>
<evidence type="ECO:0000256" key="5">
    <source>
        <dbReference type="SAM" id="Phobius"/>
    </source>
</evidence>
<evidence type="ECO:0000256" key="2">
    <source>
        <dbReference type="ARBA" id="ARBA00004430"/>
    </source>
</evidence>
<dbReference type="GO" id="GO:0004672">
    <property type="term" value="F:protein kinase activity"/>
    <property type="evidence" value="ECO:0007669"/>
    <property type="project" value="InterPro"/>
</dbReference>
<dbReference type="Gene3D" id="1.10.1040.10">
    <property type="entry name" value="N-(1-d-carboxylethyl)-l-norvaline Dehydrogenase, domain 2"/>
    <property type="match status" value="1"/>
</dbReference>
<dbReference type="Pfam" id="PF02317">
    <property type="entry name" value="Octopine_DH"/>
    <property type="match status" value="1"/>
</dbReference>
<keyword evidence="5" id="KW-1133">Transmembrane helix</keyword>
<dbReference type="InterPro" id="IPR000719">
    <property type="entry name" value="Prot_kinase_dom"/>
</dbReference>
<accession>A0AAD5DF31</accession>
<comment type="similarity">
    <text evidence="3">Belongs to the protein kinase superfamily. Ser/Thr protein kinase family.</text>
</comment>
<dbReference type="GO" id="GO:0005930">
    <property type="term" value="C:axoneme"/>
    <property type="evidence" value="ECO:0007669"/>
    <property type="project" value="UniProtKB-SubCell"/>
</dbReference>
<dbReference type="GO" id="GO:0016020">
    <property type="term" value="C:membrane"/>
    <property type="evidence" value="ECO:0007669"/>
    <property type="project" value="UniProtKB-SubCell"/>
</dbReference>
<proteinExistence type="inferred from homology"/>
<name>A0AAD5DF31_9CHLO</name>